<evidence type="ECO:0000256" key="3">
    <source>
        <dbReference type="SAM" id="MobiDB-lite"/>
    </source>
</evidence>
<dbReference type="OrthoDB" id="4616808at2"/>
<reference evidence="6" key="1">
    <citation type="submission" date="2016-09" db="EMBL/GenBank/DDBJ databases">
        <authorList>
            <person name="Greninger A.L."/>
            <person name="Jerome K.R."/>
            <person name="Mcnair B."/>
            <person name="Wallis C."/>
            <person name="Fang F."/>
        </authorList>
    </citation>
    <scope>NUCLEOTIDE SEQUENCE [LARGE SCALE GENOMIC DNA]</scope>
    <source>
        <strain evidence="6">M7</strain>
    </source>
</reference>
<evidence type="ECO:0000256" key="4">
    <source>
        <dbReference type="SAM" id="Phobius"/>
    </source>
</evidence>
<dbReference type="Proteomes" id="UP000094243">
    <property type="component" value="Unassembled WGS sequence"/>
</dbReference>
<feature type="transmembrane region" description="Helical" evidence="4">
    <location>
        <begin position="62"/>
        <end position="85"/>
    </location>
</feature>
<dbReference type="AlphaFoldDB" id="A0A1E3S1I3"/>
<evidence type="ECO:0000313" key="6">
    <source>
        <dbReference type="Proteomes" id="UP000094243"/>
    </source>
</evidence>
<feature type="region of interest" description="Disordered" evidence="3">
    <location>
        <begin position="1"/>
        <end position="55"/>
    </location>
</feature>
<feature type="compositionally biased region" description="Basic and acidic residues" evidence="3">
    <location>
        <begin position="22"/>
        <end position="33"/>
    </location>
</feature>
<protein>
    <recommendedName>
        <fullName evidence="7">Mce protein</fullName>
    </recommendedName>
</protein>
<proteinExistence type="predicted"/>
<dbReference type="PANTHER" id="PTHR37042">
    <property type="entry name" value="OUTER MEMBRANE PROTEIN RV1973"/>
    <property type="match status" value="1"/>
</dbReference>
<keyword evidence="6" id="KW-1185">Reference proteome</keyword>
<name>A0A1E3S1I3_9MYCO</name>
<comment type="subcellular location">
    <subcellularLocation>
        <location evidence="1">Membrane</location>
    </subcellularLocation>
</comment>
<keyword evidence="4" id="KW-0812">Transmembrane</keyword>
<accession>A0A1E3S1I3</accession>
<sequence length="220" mass="23035">MEGDAGSRQLNPTDADAVPEDASAKPDEARPEPDASLAVSPEDQPTEQAPDQRRAPRLGRGWAAGICAVLFLLAAAGGVGGYLALNVHRQNEATARAEAAALQAAKDCVAATHAPDTAAMTAAQTKIIECSTGDFAVQASLYSGVLVDAYQAANVQVQVSDMRAAVEKHNDDGSFDVLVAVRVKVSNSDTADQEQGYRLRVQMAPDEGTYKVARLVQVTS</sequence>
<keyword evidence="2 4" id="KW-0472">Membrane</keyword>
<gene>
    <name evidence="5" type="ORF">BHQ17_02625</name>
</gene>
<dbReference type="RefSeq" id="WP_069403675.1">
    <property type="nucleotide sequence ID" value="NZ_MIGZ01000008.1"/>
</dbReference>
<organism evidence="5 6">
    <name type="scientific">Mycolicibacterium holsaticum</name>
    <dbReference type="NCBI Taxonomy" id="152142"/>
    <lineage>
        <taxon>Bacteria</taxon>
        <taxon>Bacillati</taxon>
        <taxon>Actinomycetota</taxon>
        <taxon>Actinomycetes</taxon>
        <taxon>Mycobacteriales</taxon>
        <taxon>Mycobacteriaceae</taxon>
        <taxon>Mycolicibacterium</taxon>
    </lineage>
</organism>
<evidence type="ECO:0000256" key="2">
    <source>
        <dbReference type="ARBA" id="ARBA00023136"/>
    </source>
</evidence>
<dbReference type="GO" id="GO:0016020">
    <property type="term" value="C:membrane"/>
    <property type="evidence" value="ECO:0007669"/>
    <property type="project" value="UniProtKB-SubCell"/>
</dbReference>
<comment type="caution">
    <text evidence="5">The sequence shown here is derived from an EMBL/GenBank/DDBJ whole genome shotgun (WGS) entry which is preliminary data.</text>
</comment>
<evidence type="ECO:0000313" key="5">
    <source>
        <dbReference type="EMBL" id="ODQ96026.1"/>
    </source>
</evidence>
<dbReference type="PANTHER" id="PTHR37042:SF4">
    <property type="entry name" value="OUTER MEMBRANE PROTEIN RV1973"/>
    <property type="match status" value="1"/>
</dbReference>
<keyword evidence="4" id="KW-1133">Transmembrane helix</keyword>
<evidence type="ECO:0008006" key="7">
    <source>
        <dbReference type="Google" id="ProtNLM"/>
    </source>
</evidence>
<dbReference type="EMBL" id="MIGZ01000008">
    <property type="protein sequence ID" value="ODQ96026.1"/>
    <property type="molecule type" value="Genomic_DNA"/>
</dbReference>
<evidence type="ECO:0000256" key="1">
    <source>
        <dbReference type="ARBA" id="ARBA00004370"/>
    </source>
</evidence>